<comment type="caution">
    <text evidence="2">The sequence shown here is derived from an EMBL/GenBank/DDBJ whole genome shotgun (WGS) entry which is preliminary data.</text>
</comment>
<dbReference type="PANTHER" id="PTHR10953">
    <property type="entry name" value="UBIQUITIN-ACTIVATING ENZYME E1"/>
    <property type="match status" value="1"/>
</dbReference>
<dbReference type="PANTHER" id="PTHR10953:SF102">
    <property type="entry name" value="ADENYLYLTRANSFERASE AND SULFURTRANSFERASE MOCS3"/>
    <property type="match status" value="1"/>
</dbReference>
<accession>A0ABU4ALS8</accession>
<dbReference type="EMBL" id="JAWLIP010000005">
    <property type="protein sequence ID" value="MDV6227206.1"/>
    <property type="molecule type" value="Genomic_DNA"/>
</dbReference>
<dbReference type="RefSeq" id="WP_317561530.1">
    <property type="nucleotide sequence ID" value="NZ_JAWLIP010000005.1"/>
</dbReference>
<evidence type="ECO:0000313" key="3">
    <source>
        <dbReference type="Proteomes" id="UP001185659"/>
    </source>
</evidence>
<dbReference type="CDD" id="cd00757">
    <property type="entry name" value="ThiF_MoeB_HesA_family"/>
    <property type="match status" value="1"/>
</dbReference>
<keyword evidence="2" id="KW-0548">Nucleotidyltransferase</keyword>
<dbReference type="NCBIfam" id="NF004281">
    <property type="entry name" value="PRK05690.1"/>
    <property type="match status" value="1"/>
</dbReference>
<dbReference type="SUPFAM" id="SSF69572">
    <property type="entry name" value="Activating enzymes of the ubiquitin-like proteins"/>
    <property type="match status" value="1"/>
</dbReference>
<protein>
    <submittedName>
        <fullName evidence="2">Molybdopterin-synthase adenylyltransferase MoeB</fullName>
        <ecNumber evidence="2">2.7.7.80</ecNumber>
    </submittedName>
</protein>
<dbReference type="InterPro" id="IPR035985">
    <property type="entry name" value="Ubiquitin-activating_enz"/>
</dbReference>
<gene>
    <name evidence="2" type="ORF">R2G56_12990</name>
</gene>
<dbReference type="EC" id="2.7.7.80" evidence="2"/>
<feature type="domain" description="THIF-type NAD/FAD binding fold" evidence="1">
    <location>
        <begin position="19"/>
        <end position="254"/>
    </location>
</feature>
<sequence length="258" mass="27189">MTETTTSPTTLSDTELERYARHIVLPEIGGAGQQKLKKARVLVIGAGGLGAPVLSYLAAAGIGTLGVIDDDTVSLSNLQRQVIHDTGSVGMEKVESARASILRINPHVTVETHVKRLDEENAAGIIAAYDIVVDGSDNFATRYLLADTCAAVERPLVTAAVGRFDGSLTVLKPFERDGDGNPLPGYRDLFPEPPPAGLVPSCAEAGIVGALTGVMGTLEAMEVIKLITGAGEPLIGRLLLYDALAARFETVKYRRRAG</sequence>
<dbReference type="Gene3D" id="3.40.50.720">
    <property type="entry name" value="NAD(P)-binding Rossmann-like Domain"/>
    <property type="match status" value="1"/>
</dbReference>
<evidence type="ECO:0000313" key="2">
    <source>
        <dbReference type="EMBL" id="MDV6227206.1"/>
    </source>
</evidence>
<organism evidence="2 3">
    <name type="scientific">Nitratireductor aquimarinus</name>
    <dbReference type="NCBI Taxonomy" id="889300"/>
    <lineage>
        <taxon>Bacteria</taxon>
        <taxon>Pseudomonadati</taxon>
        <taxon>Pseudomonadota</taxon>
        <taxon>Alphaproteobacteria</taxon>
        <taxon>Hyphomicrobiales</taxon>
        <taxon>Phyllobacteriaceae</taxon>
        <taxon>Nitratireductor</taxon>
    </lineage>
</organism>
<dbReference type="Proteomes" id="UP001185659">
    <property type="component" value="Unassembled WGS sequence"/>
</dbReference>
<keyword evidence="3" id="KW-1185">Reference proteome</keyword>
<name>A0ABU4ALS8_9HYPH</name>
<dbReference type="Pfam" id="PF00899">
    <property type="entry name" value="ThiF"/>
    <property type="match status" value="1"/>
</dbReference>
<dbReference type="GO" id="GO:0061605">
    <property type="term" value="F:molybdopterin-synthase adenylyltransferase activity"/>
    <property type="evidence" value="ECO:0007669"/>
    <property type="project" value="UniProtKB-EC"/>
</dbReference>
<keyword evidence="2" id="KW-0808">Transferase</keyword>
<proteinExistence type="predicted"/>
<evidence type="ECO:0000259" key="1">
    <source>
        <dbReference type="Pfam" id="PF00899"/>
    </source>
</evidence>
<dbReference type="InterPro" id="IPR000594">
    <property type="entry name" value="ThiF_NAD_FAD-bd"/>
</dbReference>
<dbReference type="InterPro" id="IPR045886">
    <property type="entry name" value="ThiF/MoeB/HesA"/>
</dbReference>
<reference evidence="2 3" key="1">
    <citation type="submission" date="2023-10" db="EMBL/GenBank/DDBJ databases">
        <authorList>
            <person name="Venkata Ramana C."/>
            <person name="Sasikala C."/>
            <person name="Dhurka M."/>
        </authorList>
    </citation>
    <scope>NUCLEOTIDE SEQUENCE [LARGE SCALE GENOMIC DNA]</scope>
    <source>
        <strain evidence="2 3">KCTC 32151</strain>
    </source>
</reference>